<dbReference type="Proteomes" id="UP000688947">
    <property type="component" value="Unassembled WGS sequence"/>
</dbReference>
<accession>A0A8T1UH89</accession>
<dbReference type="AlphaFoldDB" id="A0A8T1UH89"/>
<feature type="region of interest" description="Disordered" evidence="1">
    <location>
        <begin position="62"/>
        <end position="117"/>
    </location>
</feature>
<evidence type="ECO:0000313" key="3">
    <source>
        <dbReference type="Proteomes" id="UP000688947"/>
    </source>
</evidence>
<dbReference type="EMBL" id="JAENGZ010000414">
    <property type="protein sequence ID" value="KAG6959861.1"/>
    <property type="molecule type" value="Genomic_DNA"/>
</dbReference>
<sequence>MPKEHTRRGRPPPHLIDPQLLYPAGCSKERAVKVNGGLHWLCENHRDHQKALQRERYRRIAKEKKAKKHDKEPMPTGPTKSIQSLGGIPETLRSREKGQVAGLCPPSVTPSTEDEDHDVVSTGLIPHQEQEGVPSILQPTPPVCTTGTATTQLHPVLPACAAEIAATQSRPTHPFANI</sequence>
<reference evidence="2" key="1">
    <citation type="submission" date="2021-01" db="EMBL/GenBank/DDBJ databases">
        <title>Phytophthora aleatoria, a newly-described species from Pinus radiata is distinct from Phytophthora cactorum isolates based on comparative genomics.</title>
        <authorList>
            <person name="Mcdougal R."/>
            <person name="Panda P."/>
            <person name="Williams N."/>
            <person name="Studholme D.J."/>
        </authorList>
    </citation>
    <scope>NUCLEOTIDE SEQUENCE</scope>
    <source>
        <strain evidence="2">NZFS 3830</strain>
    </source>
</reference>
<name>A0A8T1UH89_9STRA</name>
<organism evidence="2 3">
    <name type="scientific">Phytophthora cactorum</name>
    <dbReference type="NCBI Taxonomy" id="29920"/>
    <lineage>
        <taxon>Eukaryota</taxon>
        <taxon>Sar</taxon>
        <taxon>Stramenopiles</taxon>
        <taxon>Oomycota</taxon>
        <taxon>Peronosporomycetes</taxon>
        <taxon>Peronosporales</taxon>
        <taxon>Peronosporaceae</taxon>
        <taxon>Phytophthora</taxon>
    </lineage>
</organism>
<proteinExistence type="predicted"/>
<gene>
    <name evidence="2" type="ORF">JG687_00008539</name>
</gene>
<evidence type="ECO:0000256" key="1">
    <source>
        <dbReference type="SAM" id="MobiDB-lite"/>
    </source>
</evidence>
<comment type="caution">
    <text evidence="2">The sequence shown here is derived from an EMBL/GenBank/DDBJ whole genome shotgun (WGS) entry which is preliminary data.</text>
</comment>
<evidence type="ECO:0000313" key="2">
    <source>
        <dbReference type="EMBL" id="KAG6959861.1"/>
    </source>
</evidence>
<protein>
    <submittedName>
        <fullName evidence="2">Uncharacterized protein</fullName>
    </submittedName>
</protein>